<protein>
    <recommendedName>
        <fullName evidence="3">RRM domain-containing protein</fullName>
    </recommendedName>
</protein>
<reference evidence="4 5" key="1">
    <citation type="journal article" date="2012" name="Fungal Genet. Biol.">
        <title>The genome of the xerotolerant mold Wallemia sebi reveals adaptations to osmotic stress and suggests cryptic sexual reproduction.</title>
        <authorList>
            <person name="Padamsee M."/>
            <person name="Kumar T.K.A."/>
            <person name="Riley R."/>
            <person name="Binder M."/>
            <person name="Boyd A."/>
            <person name="Calvo A.M."/>
            <person name="Furukawa K."/>
            <person name="Hesse C."/>
            <person name="Hohmann S."/>
            <person name="James T.Y."/>
            <person name="LaButti K."/>
            <person name="Lapidus A."/>
            <person name="Lindquist E."/>
            <person name="Lucas S."/>
            <person name="Miller K."/>
            <person name="Shantappa S."/>
            <person name="Grigoriev I.V."/>
            <person name="Hibbett D.S."/>
            <person name="McLaughlin D.J."/>
            <person name="Spatafora J.W."/>
            <person name="Aime M.C."/>
        </authorList>
    </citation>
    <scope>NUCLEOTIDE SEQUENCE [LARGE SCALE GENOMIC DNA]</scope>
    <source>
        <strain evidence="5">ATCC MYA-4683 / CBS 633.66</strain>
    </source>
</reference>
<dbReference type="InterPro" id="IPR012677">
    <property type="entry name" value="Nucleotide-bd_a/b_plait_sf"/>
</dbReference>
<dbReference type="OrthoDB" id="439808at2759"/>
<evidence type="ECO:0000313" key="4">
    <source>
        <dbReference type="EMBL" id="EIM23503.1"/>
    </source>
</evidence>
<dbReference type="RefSeq" id="XP_006956180.1">
    <property type="nucleotide sequence ID" value="XM_006956118.1"/>
</dbReference>
<sequence length="89" mass="10197">MNDNSKIYISNLSWSTNDEDLARAFSPFGQISDYIVMKDRQTGRSRGFGFVTYANDREASSALESMNEVELDGRRIRVNYAHARSSPRR</sequence>
<feature type="domain" description="RRM" evidence="3">
    <location>
        <begin position="5"/>
        <end position="83"/>
    </location>
</feature>
<accession>I4YHR1</accession>
<evidence type="ECO:0000313" key="5">
    <source>
        <dbReference type="Proteomes" id="UP000005242"/>
    </source>
</evidence>
<dbReference type="InterPro" id="IPR000504">
    <property type="entry name" value="RRM_dom"/>
</dbReference>
<dbReference type="CDD" id="cd21608">
    <property type="entry name" value="RRM2_NsCP33_like"/>
    <property type="match status" value="1"/>
</dbReference>
<name>I4YHR1_WALMC</name>
<dbReference type="Pfam" id="PF00076">
    <property type="entry name" value="RRM_1"/>
    <property type="match status" value="1"/>
</dbReference>
<dbReference type="GO" id="GO:0005634">
    <property type="term" value="C:nucleus"/>
    <property type="evidence" value="ECO:0007669"/>
    <property type="project" value="TreeGrafter"/>
</dbReference>
<dbReference type="eggNOG" id="KOG0118">
    <property type="taxonomic scope" value="Eukaryota"/>
</dbReference>
<gene>
    <name evidence="4" type="ORF">WALSEDRAFT_67167</name>
</gene>
<dbReference type="KEGG" id="wse:WALSEDRAFT_67167"/>
<dbReference type="SUPFAM" id="SSF54928">
    <property type="entry name" value="RNA-binding domain, RBD"/>
    <property type="match status" value="1"/>
</dbReference>
<dbReference type="PROSITE" id="PS50102">
    <property type="entry name" value="RRM"/>
    <property type="match status" value="1"/>
</dbReference>
<dbReference type="GO" id="GO:0003723">
    <property type="term" value="F:RNA binding"/>
    <property type="evidence" value="ECO:0007669"/>
    <property type="project" value="UniProtKB-UniRule"/>
</dbReference>
<organism evidence="4 5">
    <name type="scientific">Wallemia mellicola (strain ATCC MYA-4683 / CBS 633.66)</name>
    <name type="common">Wallemia sebi (CBS 633.66)</name>
    <dbReference type="NCBI Taxonomy" id="671144"/>
    <lineage>
        <taxon>Eukaryota</taxon>
        <taxon>Fungi</taxon>
        <taxon>Dikarya</taxon>
        <taxon>Basidiomycota</taxon>
        <taxon>Wallemiomycotina</taxon>
        <taxon>Wallemiomycetes</taxon>
        <taxon>Wallemiales</taxon>
        <taxon>Wallemiaceae</taxon>
        <taxon>Wallemia</taxon>
    </lineage>
</organism>
<evidence type="ECO:0000256" key="1">
    <source>
        <dbReference type="ARBA" id="ARBA00022884"/>
    </source>
</evidence>
<dbReference type="PANTHER" id="PTHR48024:SF56">
    <property type="entry name" value="HETEROGENEOUS NUCLEAR RIBONUCLEOPROTEIN A0"/>
    <property type="match status" value="1"/>
</dbReference>
<dbReference type="PANTHER" id="PTHR48024">
    <property type="entry name" value="GEO13361P1-RELATED"/>
    <property type="match status" value="1"/>
</dbReference>
<dbReference type="InParanoid" id="I4YHR1"/>
<dbReference type="Gene3D" id="3.30.70.330">
    <property type="match status" value="1"/>
</dbReference>
<dbReference type="STRING" id="671144.I4YHR1"/>
<dbReference type="AlphaFoldDB" id="I4YHR1"/>
<dbReference type="InterPro" id="IPR035979">
    <property type="entry name" value="RBD_domain_sf"/>
</dbReference>
<dbReference type="SMART" id="SM00360">
    <property type="entry name" value="RRM"/>
    <property type="match status" value="1"/>
</dbReference>
<evidence type="ECO:0000259" key="3">
    <source>
        <dbReference type="PROSITE" id="PS50102"/>
    </source>
</evidence>
<proteinExistence type="predicted"/>
<keyword evidence="1 2" id="KW-0694">RNA-binding</keyword>
<keyword evidence="5" id="KW-1185">Reference proteome</keyword>
<dbReference type="GeneID" id="18475215"/>
<dbReference type="EMBL" id="JH668224">
    <property type="protein sequence ID" value="EIM23503.1"/>
    <property type="molecule type" value="Genomic_DNA"/>
</dbReference>
<dbReference type="InterPro" id="IPR048289">
    <property type="entry name" value="RRM2_NsCP33-like"/>
</dbReference>
<evidence type="ECO:0000256" key="2">
    <source>
        <dbReference type="PROSITE-ProRule" id="PRU00176"/>
    </source>
</evidence>
<dbReference type="OMA" id="WFDDNES"/>
<dbReference type="HOGENOM" id="CLU_012062_28_8_1"/>
<dbReference type="Proteomes" id="UP000005242">
    <property type="component" value="Unassembled WGS sequence"/>
</dbReference>
<dbReference type="InterPro" id="IPR050886">
    <property type="entry name" value="RNA-binding_reg"/>
</dbReference>